<accession>A0A379N5K7</accession>
<evidence type="ECO:0000313" key="1">
    <source>
        <dbReference type="EMBL" id="SUE41680.1"/>
    </source>
</evidence>
<name>A0A379N5K7_9PROT</name>
<reference evidence="1 2" key="1">
    <citation type="submission" date="2018-06" db="EMBL/GenBank/DDBJ databases">
        <authorList>
            <consortium name="Pathogen Informatics"/>
            <person name="Doyle S."/>
        </authorList>
    </citation>
    <scope>NUCLEOTIDE SEQUENCE [LARGE SCALE GENOMIC DNA]</scope>
    <source>
        <strain evidence="1 2">NCTC13291</strain>
    </source>
</reference>
<dbReference type="Pfam" id="PF12779">
    <property type="entry name" value="WXXGXW"/>
    <property type="match status" value="2"/>
</dbReference>
<organism evidence="1 2">
    <name type="scientific">Roseomonas mucosa</name>
    <dbReference type="NCBI Taxonomy" id="207340"/>
    <lineage>
        <taxon>Bacteria</taxon>
        <taxon>Pseudomonadati</taxon>
        <taxon>Pseudomonadota</taxon>
        <taxon>Alphaproteobacteria</taxon>
        <taxon>Acetobacterales</taxon>
        <taxon>Roseomonadaceae</taxon>
        <taxon>Roseomonas</taxon>
    </lineage>
</organism>
<evidence type="ECO:0008006" key="3">
    <source>
        <dbReference type="Google" id="ProtNLM"/>
    </source>
</evidence>
<sequence length="134" mass="14943">MVHPACLSPGVPTLLPFRPAFSAARAVMRLAAPLATLALVAGCVPPPQPLPTMPPHASRQPYPPIPALRVEPEPPRLPGAEYVWQPGHWQWDGVTYRWEPGRYVLRHIVGGGTWRHGEWVWTRGGWAWEPGGWR</sequence>
<dbReference type="Proteomes" id="UP000254919">
    <property type="component" value="Unassembled WGS sequence"/>
</dbReference>
<dbReference type="AlphaFoldDB" id="A0A379N5K7"/>
<dbReference type="EMBL" id="UGVN01000001">
    <property type="protein sequence ID" value="SUE41680.1"/>
    <property type="molecule type" value="Genomic_DNA"/>
</dbReference>
<dbReference type="InterPro" id="IPR024447">
    <property type="entry name" value="YXWGXW_rpt"/>
</dbReference>
<protein>
    <recommendedName>
        <fullName evidence="3">Lipoprotein</fullName>
    </recommendedName>
</protein>
<gene>
    <name evidence="1" type="ORF">NCTC13291_03274</name>
</gene>
<evidence type="ECO:0000313" key="2">
    <source>
        <dbReference type="Proteomes" id="UP000254919"/>
    </source>
</evidence>
<proteinExistence type="predicted"/>